<keyword evidence="2" id="KW-1185">Reference proteome</keyword>
<sequence>MTSCNLSVNHLVNVSETVVYTEDPSDPSKTLFKQEASVKCGESISRFANFVEDFFVQRFGDNAVKGRQGFENVLDRLMGQGETIKG</sequence>
<protein>
    <submittedName>
        <fullName evidence="1">15173_t:CDS:1</fullName>
    </submittedName>
</protein>
<evidence type="ECO:0000313" key="1">
    <source>
        <dbReference type="EMBL" id="CAG8616567.1"/>
    </source>
</evidence>
<proteinExistence type="predicted"/>
<organism evidence="1 2">
    <name type="scientific">Acaulospora colombiana</name>
    <dbReference type="NCBI Taxonomy" id="27376"/>
    <lineage>
        <taxon>Eukaryota</taxon>
        <taxon>Fungi</taxon>
        <taxon>Fungi incertae sedis</taxon>
        <taxon>Mucoromycota</taxon>
        <taxon>Glomeromycotina</taxon>
        <taxon>Glomeromycetes</taxon>
        <taxon>Diversisporales</taxon>
        <taxon>Acaulosporaceae</taxon>
        <taxon>Acaulospora</taxon>
    </lineage>
</organism>
<reference evidence="1" key="1">
    <citation type="submission" date="2021-06" db="EMBL/GenBank/DDBJ databases">
        <authorList>
            <person name="Kallberg Y."/>
            <person name="Tangrot J."/>
            <person name="Rosling A."/>
        </authorList>
    </citation>
    <scope>NUCLEOTIDE SEQUENCE</scope>
    <source>
        <strain evidence="1">CL356</strain>
    </source>
</reference>
<comment type="caution">
    <text evidence="1">The sequence shown here is derived from an EMBL/GenBank/DDBJ whole genome shotgun (WGS) entry which is preliminary data.</text>
</comment>
<gene>
    <name evidence="1" type="ORF">ACOLOM_LOCUS7188</name>
</gene>
<dbReference type="Proteomes" id="UP000789525">
    <property type="component" value="Unassembled WGS sequence"/>
</dbReference>
<dbReference type="EMBL" id="CAJVPT010016112">
    <property type="protein sequence ID" value="CAG8616567.1"/>
    <property type="molecule type" value="Genomic_DNA"/>
</dbReference>
<evidence type="ECO:0000313" key="2">
    <source>
        <dbReference type="Proteomes" id="UP000789525"/>
    </source>
</evidence>
<accession>A0ACA9MXZ1</accession>
<name>A0ACA9MXZ1_9GLOM</name>